<comment type="subcellular location">
    <subcellularLocation>
        <location evidence="1">Nucleus</location>
    </subcellularLocation>
</comment>
<organism evidence="5 6">
    <name type="scientific">Ambispora leptoticha</name>
    <dbReference type="NCBI Taxonomy" id="144679"/>
    <lineage>
        <taxon>Eukaryota</taxon>
        <taxon>Fungi</taxon>
        <taxon>Fungi incertae sedis</taxon>
        <taxon>Mucoromycota</taxon>
        <taxon>Glomeromycotina</taxon>
        <taxon>Glomeromycetes</taxon>
        <taxon>Archaeosporales</taxon>
        <taxon>Ambisporaceae</taxon>
        <taxon>Ambispora</taxon>
    </lineage>
</organism>
<evidence type="ECO:0000313" key="5">
    <source>
        <dbReference type="EMBL" id="CAG8657223.1"/>
    </source>
</evidence>
<evidence type="ECO:0000256" key="2">
    <source>
        <dbReference type="ARBA" id="ARBA00006809"/>
    </source>
</evidence>
<comment type="similarity">
    <text evidence="2">Belongs to the MYBBP1A family.</text>
</comment>
<dbReference type="GO" id="GO:0000182">
    <property type="term" value="F:rDNA binding"/>
    <property type="evidence" value="ECO:0007669"/>
    <property type="project" value="TreeGrafter"/>
</dbReference>
<dbReference type="InterPro" id="IPR007015">
    <property type="entry name" value="DNA_pol_V/MYBBP1A"/>
</dbReference>
<dbReference type="InterPro" id="IPR016024">
    <property type="entry name" value="ARM-type_fold"/>
</dbReference>
<dbReference type="SUPFAM" id="SSF48371">
    <property type="entry name" value="ARM repeat"/>
    <property type="match status" value="1"/>
</dbReference>
<keyword evidence="6" id="KW-1185">Reference proteome</keyword>
<dbReference type="PANTHER" id="PTHR13213">
    <property type="entry name" value="MYB-BINDING PROTEIN 1A FAMILY MEMBER"/>
    <property type="match status" value="1"/>
</dbReference>
<dbReference type="PANTHER" id="PTHR13213:SF2">
    <property type="entry name" value="MYB-BINDING PROTEIN 1A"/>
    <property type="match status" value="1"/>
</dbReference>
<sequence length="845" mass="98416">MKSTTPKLTSEATTNTDTYEFFWLLASLDKTERQKAAKELTSHLYKLYNEHRKTQKIALLNFNLEEGTSKNKGAEFIRVTEILEKYYGPDVVYSLIRLTRGLSSSRQAARHGFSLALTELLSCLESMSYKLIMPFIDEACPFSSNKEQENSDTLFGRVFGYTCIIRSGILWRDKSSEQDFREVIDGLVICSQRKSYIRETCYHLIISMLPKLNEQIYKISGLEYLIQQTFAHSKHGIHKPDELNLALAIQELFPDRTITTTKLTKSEPVNKYWKSLVLHNNKKCENCKSNIWKNQNILSRDNLTRIIEALEVKSSKKSHINDNSSDNAEKDKDDQYQEGRLHSVWDRILRIYFRENGAHKLPFEEFWKVVVDEGLFNNEATHKRRFWGFQLFEKSINIMPENQISVIFTKNFLRTLMNNLSSGDRYLHQAALHTLSTIQQYVVEHKSTAITLILQLIGKNGTRNFDQLTNSKTVERMISCLDGDGALSFLKYLKRLFYTVEDVEGGFINGSANGKESELDKLRTWTINQMYSLLKNHGVEHREDWVKFIFDHFLVHGFFLKKTNDDINHNKNNLKRKHSNPEKTLNKKKVKLENGKHHYNINNKDDDLNDNLMPEFSESIRELCRTRFFNALGELNTMNSFMAESNKNESTNEDNKKFIRKKMLGTTSTGQSWARYAVERVQNLQRNPEYKLTINLSDEAKQAQEDAILVIEKIDRELKKLETEKKRNSGRNDNKSKRNNYNNPNAESQYKAFELLYSHAFLMLYNEPKEATMFLQDLHECYKKVFKLAKKSTKKTKDTESTPEPIEVIVDILLGFLGKPSAMLRRLAEQVFETFCDQMTETSLD</sequence>
<dbReference type="Proteomes" id="UP000789508">
    <property type="component" value="Unassembled WGS sequence"/>
</dbReference>
<dbReference type="GO" id="GO:0006355">
    <property type="term" value="P:regulation of DNA-templated transcription"/>
    <property type="evidence" value="ECO:0007669"/>
    <property type="project" value="InterPro"/>
</dbReference>
<protein>
    <submittedName>
        <fullName evidence="5">7590_t:CDS:1</fullName>
    </submittedName>
</protein>
<evidence type="ECO:0000256" key="4">
    <source>
        <dbReference type="SAM" id="MobiDB-lite"/>
    </source>
</evidence>
<evidence type="ECO:0000256" key="3">
    <source>
        <dbReference type="ARBA" id="ARBA00023242"/>
    </source>
</evidence>
<dbReference type="GO" id="GO:0005730">
    <property type="term" value="C:nucleolus"/>
    <property type="evidence" value="ECO:0007669"/>
    <property type="project" value="InterPro"/>
</dbReference>
<comment type="caution">
    <text evidence="5">The sequence shown here is derived from an EMBL/GenBank/DDBJ whole genome shotgun (WGS) entry which is preliminary data.</text>
</comment>
<proteinExistence type="inferred from homology"/>
<dbReference type="OrthoDB" id="342531at2759"/>
<dbReference type="EMBL" id="CAJVPS010010340">
    <property type="protein sequence ID" value="CAG8657223.1"/>
    <property type="molecule type" value="Genomic_DNA"/>
</dbReference>
<evidence type="ECO:0000313" key="6">
    <source>
        <dbReference type="Proteomes" id="UP000789508"/>
    </source>
</evidence>
<name>A0A9N9H6K1_9GLOM</name>
<feature type="region of interest" description="Disordered" evidence="4">
    <location>
        <begin position="722"/>
        <end position="745"/>
    </location>
</feature>
<dbReference type="Pfam" id="PF04931">
    <property type="entry name" value="DNA_pol_phi"/>
    <property type="match status" value="2"/>
</dbReference>
<dbReference type="AlphaFoldDB" id="A0A9N9H6K1"/>
<keyword evidence="3" id="KW-0539">Nucleus</keyword>
<feature type="non-terminal residue" evidence="5">
    <location>
        <position position="845"/>
    </location>
</feature>
<gene>
    <name evidence="5" type="ORF">ALEPTO_LOCUS10206</name>
</gene>
<reference evidence="5" key="1">
    <citation type="submission" date="2021-06" db="EMBL/GenBank/DDBJ databases">
        <authorList>
            <person name="Kallberg Y."/>
            <person name="Tangrot J."/>
            <person name="Rosling A."/>
        </authorList>
    </citation>
    <scope>NUCLEOTIDE SEQUENCE</scope>
    <source>
        <strain evidence="5">FL130A</strain>
    </source>
</reference>
<evidence type="ECO:0000256" key="1">
    <source>
        <dbReference type="ARBA" id="ARBA00004123"/>
    </source>
</evidence>
<feature type="compositionally biased region" description="Basic and acidic residues" evidence="4">
    <location>
        <begin position="722"/>
        <end position="736"/>
    </location>
</feature>
<accession>A0A9N9H6K1</accession>